<protein>
    <recommendedName>
        <fullName evidence="3">DUF2442 domain-containing protein</fullName>
    </recommendedName>
</protein>
<gene>
    <name evidence="1" type="ORF">Metal_3730</name>
</gene>
<dbReference type="Pfam" id="PF10387">
    <property type="entry name" value="DUF2442"/>
    <property type="match status" value="1"/>
</dbReference>
<dbReference type="InterPro" id="IPR018841">
    <property type="entry name" value="DUF2442"/>
</dbReference>
<evidence type="ECO:0000313" key="2">
    <source>
        <dbReference type="Proteomes" id="UP000005090"/>
    </source>
</evidence>
<reference evidence="1 2" key="1">
    <citation type="journal article" date="2013" name="Genome Announc.">
        <title>Genome Sequence of the Obligate Gammaproteobacterial Methanotroph Methylomicrobium album Strain BG8.</title>
        <authorList>
            <person name="Kits K.D."/>
            <person name="Kalyuzhnaya M.G."/>
            <person name="Klotz M.G."/>
            <person name="Jetten M.S."/>
            <person name="Op den Camp H.J."/>
            <person name="Vuilleumier S."/>
            <person name="Bringel F."/>
            <person name="Dispirito A.A."/>
            <person name="Murrell J.C."/>
            <person name="Bruce D."/>
            <person name="Cheng J.F."/>
            <person name="Copeland A."/>
            <person name="Goodwin L."/>
            <person name="Hauser L."/>
            <person name="Lajus A."/>
            <person name="Land M.L."/>
            <person name="Lapidus A."/>
            <person name="Lucas S."/>
            <person name="Medigue C."/>
            <person name="Pitluck S."/>
            <person name="Woyke T."/>
            <person name="Zeytun A."/>
            <person name="Stein L.Y."/>
        </authorList>
    </citation>
    <scope>NUCLEOTIDE SEQUENCE [LARGE SCALE GENOMIC DNA]</scope>
    <source>
        <strain evidence="1 2">BG8</strain>
    </source>
</reference>
<name>H8GHQ7_METAL</name>
<sequence>MKLKCFEHLEGYRFMLTFENGEIKQADLQELIGAYVAPDALSTARINPEWECLEFNDGMVDIEPKTLYRYATAAESRQAA</sequence>
<dbReference type="AlphaFoldDB" id="H8GHQ7"/>
<dbReference type="STRING" id="686340.Metal_3730"/>
<dbReference type="SUPFAM" id="SSF143880">
    <property type="entry name" value="NE0471 N-terminal domain-like"/>
    <property type="match status" value="1"/>
</dbReference>
<keyword evidence="2" id="KW-1185">Reference proteome</keyword>
<dbReference type="HOGENOM" id="CLU_2601025_0_0_6"/>
<dbReference type="Proteomes" id="UP000005090">
    <property type="component" value="Chromosome"/>
</dbReference>
<organism evidence="1 2">
    <name type="scientific">Methylomicrobium album BG8</name>
    <dbReference type="NCBI Taxonomy" id="686340"/>
    <lineage>
        <taxon>Bacteria</taxon>
        <taxon>Pseudomonadati</taxon>
        <taxon>Pseudomonadota</taxon>
        <taxon>Gammaproteobacteria</taxon>
        <taxon>Methylococcales</taxon>
        <taxon>Methylococcaceae</taxon>
        <taxon>Methylomicrobium</taxon>
    </lineage>
</organism>
<dbReference type="eggNOG" id="ENOG502ZE09">
    <property type="taxonomic scope" value="Bacteria"/>
</dbReference>
<dbReference type="EMBL" id="CM001475">
    <property type="protein sequence ID" value="EIC31375.1"/>
    <property type="molecule type" value="Genomic_DNA"/>
</dbReference>
<dbReference type="InterPro" id="IPR036782">
    <property type="entry name" value="NE0471-like_N"/>
</dbReference>
<dbReference type="RefSeq" id="WP_005374683.1">
    <property type="nucleotide sequence ID" value="NZ_CM001475.1"/>
</dbReference>
<evidence type="ECO:0000313" key="1">
    <source>
        <dbReference type="EMBL" id="EIC31375.1"/>
    </source>
</evidence>
<accession>H8GHQ7</accession>
<evidence type="ECO:0008006" key="3">
    <source>
        <dbReference type="Google" id="ProtNLM"/>
    </source>
</evidence>
<proteinExistence type="predicted"/>
<dbReference type="Gene3D" id="3.30.2020.10">
    <property type="entry name" value="NE0471-like N-terminal domain"/>
    <property type="match status" value="1"/>
</dbReference>